<dbReference type="Proteomes" id="UP001497535">
    <property type="component" value="Unassembled WGS sequence"/>
</dbReference>
<protein>
    <submittedName>
        <fullName evidence="1">Uncharacterized protein</fullName>
    </submittedName>
</protein>
<evidence type="ECO:0000313" key="1">
    <source>
        <dbReference type="EMBL" id="CAK5075656.1"/>
    </source>
</evidence>
<sequence length="82" mass="8855">MNGWMLKKVRDELGGLIANGGGGGGKEGTNKGDVYYIGNVVGFKSVLVETAGKIFLWIGGGKGMRAIKMKKNGRKRWKKVNK</sequence>
<gene>
    <name evidence="1" type="ORF">MENTE1834_LOCUS22476</name>
</gene>
<organism evidence="1 2">
    <name type="scientific">Meloidogyne enterolobii</name>
    <name type="common">Root-knot nematode worm</name>
    <name type="synonym">Meloidogyne mayaguensis</name>
    <dbReference type="NCBI Taxonomy" id="390850"/>
    <lineage>
        <taxon>Eukaryota</taxon>
        <taxon>Metazoa</taxon>
        <taxon>Ecdysozoa</taxon>
        <taxon>Nematoda</taxon>
        <taxon>Chromadorea</taxon>
        <taxon>Rhabditida</taxon>
        <taxon>Tylenchina</taxon>
        <taxon>Tylenchomorpha</taxon>
        <taxon>Tylenchoidea</taxon>
        <taxon>Meloidogynidae</taxon>
        <taxon>Meloidogyninae</taxon>
        <taxon>Meloidogyne</taxon>
    </lineage>
</organism>
<reference evidence="1" key="1">
    <citation type="submission" date="2023-11" db="EMBL/GenBank/DDBJ databases">
        <authorList>
            <person name="Poullet M."/>
        </authorList>
    </citation>
    <scope>NUCLEOTIDE SEQUENCE</scope>
    <source>
        <strain evidence="1">E1834</strain>
    </source>
</reference>
<name>A0ACB0Z9M3_MELEN</name>
<dbReference type="EMBL" id="CAVMJV010000028">
    <property type="protein sequence ID" value="CAK5075656.1"/>
    <property type="molecule type" value="Genomic_DNA"/>
</dbReference>
<proteinExistence type="predicted"/>
<evidence type="ECO:0000313" key="2">
    <source>
        <dbReference type="Proteomes" id="UP001497535"/>
    </source>
</evidence>
<keyword evidence="2" id="KW-1185">Reference proteome</keyword>
<comment type="caution">
    <text evidence="1">The sequence shown here is derived from an EMBL/GenBank/DDBJ whole genome shotgun (WGS) entry which is preliminary data.</text>
</comment>
<accession>A0ACB0Z9M3</accession>